<feature type="transmembrane region" description="Helical" evidence="1">
    <location>
        <begin position="49"/>
        <end position="67"/>
    </location>
</feature>
<feature type="transmembrane region" description="Helical" evidence="1">
    <location>
        <begin position="122"/>
        <end position="142"/>
    </location>
</feature>
<gene>
    <name evidence="2" type="ORF">SAMN04487928_11338</name>
</gene>
<keyword evidence="1" id="KW-0472">Membrane</keyword>
<dbReference type="GO" id="GO:0005886">
    <property type="term" value="C:plasma membrane"/>
    <property type="evidence" value="ECO:0007669"/>
    <property type="project" value="TreeGrafter"/>
</dbReference>
<feature type="transmembrane region" description="Helical" evidence="1">
    <location>
        <begin position="319"/>
        <end position="337"/>
    </location>
</feature>
<proteinExistence type="predicted"/>
<organism evidence="2 3">
    <name type="scientific">Butyrivibrio proteoclasticus</name>
    <dbReference type="NCBI Taxonomy" id="43305"/>
    <lineage>
        <taxon>Bacteria</taxon>
        <taxon>Bacillati</taxon>
        <taxon>Bacillota</taxon>
        <taxon>Clostridia</taxon>
        <taxon>Lachnospirales</taxon>
        <taxon>Lachnospiraceae</taxon>
        <taxon>Butyrivibrio</taxon>
    </lineage>
</organism>
<feature type="transmembrane region" description="Helical" evidence="1">
    <location>
        <begin position="343"/>
        <end position="365"/>
    </location>
</feature>
<dbReference type="Proteomes" id="UP000182624">
    <property type="component" value="Unassembled WGS sequence"/>
</dbReference>
<dbReference type="RefSeq" id="WP_074887874.1">
    <property type="nucleotide sequence ID" value="NZ_FOXO01000013.1"/>
</dbReference>
<dbReference type="NCBIfam" id="TIGR00792">
    <property type="entry name" value="gph"/>
    <property type="match status" value="1"/>
</dbReference>
<feature type="transmembrane region" description="Helical" evidence="1">
    <location>
        <begin position="163"/>
        <end position="181"/>
    </location>
</feature>
<evidence type="ECO:0000256" key="1">
    <source>
        <dbReference type="SAM" id="Phobius"/>
    </source>
</evidence>
<name>A0A1I5ULY2_9FIRM</name>
<dbReference type="PANTHER" id="PTHR11328:SF24">
    <property type="entry name" value="MAJOR FACILITATOR SUPERFAMILY (MFS) PROFILE DOMAIN-CONTAINING PROTEIN"/>
    <property type="match status" value="1"/>
</dbReference>
<keyword evidence="1" id="KW-1133">Transmembrane helix</keyword>
<dbReference type="InterPro" id="IPR039672">
    <property type="entry name" value="MFS_2"/>
</dbReference>
<dbReference type="GO" id="GO:0006814">
    <property type="term" value="P:sodium ion transport"/>
    <property type="evidence" value="ECO:0007669"/>
    <property type="project" value="InterPro"/>
</dbReference>
<dbReference type="CDD" id="cd17332">
    <property type="entry name" value="MFS_MelB_like"/>
    <property type="match status" value="1"/>
</dbReference>
<evidence type="ECO:0000313" key="3">
    <source>
        <dbReference type="Proteomes" id="UP000182624"/>
    </source>
</evidence>
<dbReference type="Gene3D" id="1.20.1250.20">
    <property type="entry name" value="MFS general substrate transporter like domains"/>
    <property type="match status" value="2"/>
</dbReference>
<feature type="transmembrane region" description="Helical" evidence="1">
    <location>
        <begin position="439"/>
        <end position="462"/>
    </location>
</feature>
<feature type="transmembrane region" description="Helical" evidence="1">
    <location>
        <begin position="201"/>
        <end position="222"/>
    </location>
</feature>
<feature type="transmembrane region" description="Helical" evidence="1">
    <location>
        <begin position="285"/>
        <end position="307"/>
    </location>
</feature>
<dbReference type="InterPro" id="IPR036259">
    <property type="entry name" value="MFS_trans_sf"/>
</dbReference>
<dbReference type="SUPFAM" id="SSF103473">
    <property type="entry name" value="MFS general substrate transporter"/>
    <property type="match status" value="1"/>
</dbReference>
<dbReference type="GO" id="GO:0015293">
    <property type="term" value="F:symporter activity"/>
    <property type="evidence" value="ECO:0007669"/>
    <property type="project" value="InterPro"/>
</dbReference>
<dbReference type="PANTHER" id="PTHR11328">
    <property type="entry name" value="MAJOR FACILITATOR SUPERFAMILY DOMAIN-CONTAINING PROTEIN"/>
    <property type="match status" value="1"/>
</dbReference>
<feature type="transmembrane region" description="Helical" evidence="1">
    <location>
        <begin position="21"/>
        <end position="43"/>
    </location>
</feature>
<protein>
    <submittedName>
        <fullName evidence="2">Glycoside/pentoside/hexuronide:cation symporter, GPH family</fullName>
    </submittedName>
</protein>
<dbReference type="AlphaFoldDB" id="A0A1I5ULY2"/>
<reference evidence="3" key="1">
    <citation type="submission" date="2016-10" db="EMBL/GenBank/DDBJ databases">
        <authorList>
            <person name="Varghese N."/>
            <person name="Submissions S."/>
        </authorList>
    </citation>
    <scope>NUCLEOTIDE SEQUENCE [LARGE SCALE GENOMIC DNA]</scope>
    <source>
        <strain evidence="3">P18</strain>
    </source>
</reference>
<dbReference type="InterPro" id="IPR001927">
    <property type="entry name" value="Na/Gal_symport"/>
</dbReference>
<dbReference type="Pfam" id="PF13347">
    <property type="entry name" value="MFS_2"/>
    <property type="match status" value="1"/>
</dbReference>
<dbReference type="OrthoDB" id="9764596at2"/>
<dbReference type="EMBL" id="FOXO01000013">
    <property type="protein sequence ID" value="SFP95596.1"/>
    <property type="molecule type" value="Genomic_DNA"/>
</dbReference>
<dbReference type="GO" id="GO:0008643">
    <property type="term" value="P:carbohydrate transport"/>
    <property type="evidence" value="ECO:0007669"/>
    <property type="project" value="InterPro"/>
</dbReference>
<feature type="transmembrane region" description="Helical" evidence="1">
    <location>
        <begin position="93"/>
        <end position="116"/>
    </location>
</feature>
<keyword evidence="3" id="KW-1185">Reference proteome</keyword>
<keyword evidence="1" id="KW-0812">Transmembrane</keyword>
<accession>A0A1I5ULY2</accession>
<feature type="transmembrane region" description="Helical" evidence="1">
    <location>
        <begin position="243"/>
        <end position="265"/>
    </location>
</feature>
<sequence>MGKNEEKSVIQRASGLRTAEYVCYALGDAGGCLVFGLVTSILQTYYTDVLILSPFFIMIMFVLTRVWDAVNDPIMGRICDTAKVSKHGRYRVWFLRVAIPLAIASILLFCKFPGFGTPGDNLPAYIYATVTYVAWGMIYTMLQIPYGSLASVITLDDKERSKLSVFRAVGAAIGSMPVMVLSMLCFSTDKTTGQSIVKYDVLLTGVIVMALLSMIALLFAFLGTKERVKAEPKHHEKGAAGKALKLIFGNKSMLSISVVAMLLLAGQMFTQSYYVYLIRYYFGKGGIFVSLPTILTYIPMAILMAFTPKLARKYGKKEITSVGMIIAAAANFLMFFLKFLDPAAALMPFMFLCFVSGFGLNLFVLQLWAMAGDAIDEIEVTTGSKDNGTAYAFLNFFRKLGQVISAIAVNAALLAMGYYDTASTLEFKFTGAQLSLMYVLATLIPAVMFALMALFLIVWYPLSKEKVTELQAKKEAYFGVENL</sequence>
<evidence type="ECO:0000313" key="2">
    <source>
        <dbReference type="EMBL" id="SFP95596.1"/>
    </source>
</evidence>
<feature type="transmembrane region" description="Helical" evidence="1">
    <location>
        <begin position="400"/>
        <end position="419"/>
    </location>
</feature>